<dbReference type="Proteomes" id="UP000624183">
    <property type="component" value="Unassembled WGS sequence"/>
</dbReference>
<dbReference type="InterPro" id="IPR015868">
    <property type="entry name" value="Glutaminase"/>
</dbReference>
<name>A0ABQ3BIN4_9ACTN</name>
<dbReference type="EC" id="3.5.1.2" evidence="3"/>
<evidence type="ECO:0000313" key="8">
    <source>
        <dbReference type="Proteomes" id="UP000624183"/>
    </source>
</evidence>
<comment type="similarity">
    <text evidence="1">Belongs to the glutaminase family.</text>
</comment>
<keyword evidence="4" id="KW-0378">Hydrolase</keyword>
<dbReference type="SUPFAM" id="SSF56601">
    <property type="entry name" value="beta-lactamase/transpeptidase-like"/>
    <property type="match status" value="1"/>
</dbReference>
<evidence type="ECO:0000256" key="3">
    <source>
        <dbReference type="ARBA" id="ARBA00012918"/>
    </source>
</evidence>
<comment type="catalytic activity">
    <reaction evidence="5">
        <text>L-glutamine + H2O = L-glutamate + NH4(+)</text>
        <dbReference type="Rhea" id="RHEA:15889"/>
        <dbReference type="ChEBI" id="CHEBI:15377"/>
        <dbReference type="ChEBI" id="CHEBI:28938"/>
        <dbReference type="ChEBI" id="CHEBI:29985"/>
        <dbReference type="ChEBI" id="CHEBI:58359"/>
        <dbReference type="EC" id="3.5.1.2"/>
    </reaction>
</comment>
<gene>
    <name evidence="7" type="ORF">GCM10010328_20120</name>
</gene>
<comment type="subunit">
    <text evidence="2">Homotetramer.</text>
</comment>
<reference evidence="8" key="1">
    <citation type="journal article" date="2019" name="Int. J. Syst. Evol. Microbiol.">
        <title>The Global Catalogue of Microorganisms (GCM) 10K type strain sequencing project: providing services to taxonomists for standard genome sequencing and annotation.</title>
        <authorList>
            <consortium name="The Broad Institute Genomics Platform"/>
            <consortium name="The Broad Institute Genome Sequencing Center for Infectious Disease"/>
            <person name="Wu L."/>
            <person name="Ma J."/>
        </authorList>
    </citation>
    <scope>NUCLEOTIDE SEQUENCE [LARGE SCALE GENOMIC DNA]</scope>
    <source>
        <strain evidence="8">JCM 4602</strain>
    </source>
</reference>
<protein>
    <recommendedName>
        <fullName evidence="3">glutaminase</fullName>
        <ecNumber evidence="3">3.5.1.2</ecNumber>
    </recommendedName>
</protein>
<evidence type="ECO:0000256" key="4">
    <source>
        <dbReference type="ARBA" id="ARBA00022801"/>
    </source>
</evidence>
<evidence type="ECO:0000256" key="2">
    <source>
        <dbReference type="ARBA" id="ARBA00011881"/>
    </source>
</evidence>
<evidence type="ECO:0000256" key="1">
    <source>
        <dbReference type="ARBA" id="ARBA00011076"/>
    </source>
</evidence>
<feature type="compositionally biased region" description="Gly residues" evidence="6">
    <location>
        <begin position="171"/>
        <end position="181"/>
    </location>
</feature>
<evidence type="ECO:0000256" key="6">
    <source>
        <dbReference type="SAM" id="MobiDB-lite"/>
    </source>
</evidence>
<dbReference type="Pfam" id="PF04960">
    <property type="entry name" value="Glutaminase"/>
    <property type="match status" value="1"/>
</dbReference>
<organism evidence="7 8">
    <name type="scientific">Streptomyces rubiginosohelvolus</name>
    <dbReference type="NCBI Taxonomy" id="67362"/>
    <lineage>
        <taxon>Bacteria</taxon>
        <taxon>Bacillati</taxon>
        <taxon>Actinomycetota</taxon>
        <taxon>Actinomycetes</taxon>
        <taxon>Kitasatosporales</taxon>
        <taxon>Streptomycetaceae</taxon>
        <taxon>Streptomyces</taxon>
    </lineage>
</organism>
<dbReference type="InterPro" id="IPR012338">
    <property type="entry name" value="Beta-lactam/transpept-like"/>
</dbReference>
<dbReference type="Gene3D" id="3.40.710.10">
    <property type="entry name" value="DD-peptidase/beta-lactamase superfamily"/>
    <property type="match status" value="1"/>
</dbReference>
<feature type="compositionally biased region" description="Basic and acidic residues" evidence="6">
    <location>
        <begin position="159"/>
        <end position="168"/>
    </location>
</feature>
<proteinExistence type="inferred from homology"/>
<feature type="compositionally biased region" description="Basic and acidic residues" evidence="6">
    <location>
        <begin position="183"/>
        <end position="192"/>
    </location>
</feature>
<dbReference type="EMBL" id="BMUW01000002">
    <property type="protein sequence ID" value="GGZ45573.1"/>
    <property type="molecule type" value="Genomic_DNA"/>
</dbReference>
<dbReference type="PANTHER" id="PTHR12544">
    <property type="entry name" value="GLUTAMINASE"/>
    <property type="match status" value="1"/>
</dbReference>
<accession>A0ABQ3BIN4</accession>
<dbReference type="PANTHER" id="PTHR12544:SF29">
    <property type="entry name" value="GLUTAMINASE"/>
    <property type="match status" value="1"/>
</dbReference>
<sequence length="192" mass="20854">MYGAGDIDTEFTIQSISKPLAYALALADRGFAPVLAKVGAEPSGEAFNEISLESDTGRPRNPMINVGAITVHSLAGPEGLNATERKRVVDGLSDFAGRRLRTDDAVYASEMKHAHRNLAIAHMLRRRHPRRGRAGRRRRLYAPVFRARQHTRSGHVGRHVGEPRDEPSLGRTGGAGTGGAPGAERHVQLRNV</sequence>
<evidence type="ECO:0000313" key="7">
    <source>
        <dbReference type="EMBL" id="GGZ45573.1"/>
    </source>
</evidence>
<feature type="region of interest" description="Disordered" evidence="6">
    <location>
        <begin position="151"/>
        <end position="192"/>
    </location>
</feature>
<comment type="caution">
    <text evidence="7">The sequence shown here is derived from an EMBL/GenBank/DDBJ whole genome shotgun (WGS) entry which is preliminary data.</text>
</comment>
<keyword evidence="8" id="KW-1185">Reference proteome</keyword>
<evidence type="ECO:0000256" key="5">
    <source>
        <dbReference type="ARBA" id="ARBA00049534"/>
    </source>
</evidence>